<comment type="caution">
    <text evidence="2">The sequence shown here is derived from an EMBL/GenBank/DDBJ whole genome shotgun (WGS) entry which is preliminary data.</text>
</comment>
<reference evidence="2" key="2">
    <citation type="submission" date="2023-01" db="EMBL/GenBank/DDBJ databases">
        <authorList>
            <person name="Petersen C."/>
        </authorList>
    </citation>
    <scope>NUCLEOTIDE SEQUENCE</scope>
    <source>
        <strain evidence="2">IBT 15450</strain>
    </source>
</reference>
<feature type="signal peptide" evidence="1">
    <location>
        <begin position="1"/>
        <end position="19"/>
    </location>
</feature>
<keyword evidence="1" id="KW-0732">Signal</keyword>
<proteinExistence type="predicted"/>
<name>A0AAD6I059_PENCN</name>
<reference evidence="2" key="1">
    <citation type="journal article" date="2023" name="IMA Fungus">
        <title>Comparative genomic study of the Penicillium genus elucidates a diverse pangenome and 15 lateral gene transfer events.</title>
        <authorList>
            <person name="Petersen C."/>
            <person name="Sorensen T."/>
            <person name="Nielsen M.R."/>
            <person name="Sondergaard T.E."/>
            <person name="Sorensen J.L."/>
            <person name="Fitzpatrick D.A."/>
            <person name="Frisvad J.C."/>
            <person name="Nielsen K.L."/>
        </authorList>
    </citation>
    <scope>NUCLEOTIDE SEQUENCE</scope>
    <source>
        <strain evidence="2">IBT 15450</strain>
    </source>
</reference>
<dbReference type="EMBL" id="JAQJZL010000016">
    <property type="protein sequence ID" value="KAJ6023586.1"/>
    <property type="molecule type" value="Genomic_DNA"/>
</dbReference>
<dbReference type="AlphaFoldDB" id="A0AAD6I059"/>
<feature type="chain" id="PRO_5042294840" description="SnoaL-like domain-containing protein" evidence="1">
    <location>
        <begin position="20"/>
        <end position="172"/>
    </location>
</feature>
<keyword evidence="3" id="KW-1185">Reference proteome</keyword>
<dbReference type="Proteomes" id="UP001219568">
    <property type="component" value="Unassembled WGS sequence"/>
</dbReference>
<accession>A0AAD6I059</accession>
<protein>
    <recommendedName>
        <fullName evidence="4">SnoaL-like domain-containing protein</fullName>
    </recommendedName>
</protein>
<gene>
    <name evidence="2" type="ORF">N7460_013981</name>
</gene>
<organism evidence="2 3">
    <name type="scientific">Penicillium canescens</name>
    <dbReference type="NCBI Taxonomy" id="5083"/>
    <lineage>
        <taxon>Eukaryota</taxon>
        <taxon>Fungi</taxon>
        <taxon>Dikarya</taxon>
        <taxon>Ascomycota</taxon>
        <taxon>Pezizomycotina</taxon>
        <taxon>Eurotiomycetes</taxon>
        <taxon>Eurotiomycetidae</taxon>
        <taxon>Eurotiales</taxon>
        <taxon>Aspergillaceae</taxon>
        <taxon>Penicillium</taxon>
    </lineage>
</organism>
<evidence type="ECO:0000256" key="1">
    <source>
        <dbReference type="SAM" id="SignalP"/>
    </source>
</evidence>
<dbReference type="Gene3D" id="3.10.450.50">
    <property type="match status" value="1"/>
</dbReference>
<dbReference type="InterPro" id="IPR032710">
    <property type="entry name" value="NTF2-like_dom_sf"/>
</dbReference>
<sequence length="172" mass="19306">MHGIHFILQVLLLALAAGAKNPFERPCSETNLLPDHKISTCLQKPYCPGYDASEALQHHLFTQFTQTLYGEKNVSKAFETYVSSDIIEHDPDDAQDRDAIIARLSQIIPFADFTILRSSFGNNTGLIHLKFEEDPEPVSLADIYRMDGTCIVEHWDISQARPANSTNPIAMF</sequence>
<dbReference type="SUPFAM" id="SSF54427">
    <property type="entry name" value="NTF2-like"/>
    <property type="match status" value="1"/>
</dbReference>
<evidence type="ECO:0000313" key="3">
    <source>
        <dbReference type="Proteomes" id="UP001219568"/>
    </source>
</evidence>
<evidence type="ECO:0000313" key="2">
    <source>
        <dbReference type="EMBL" id="KAJ6023586.1"/>
    </source>
</evidence>
<evidence type="ECO:0008006" key="4">
    <source>
        <dbReference type="Google" id="ProtNLM"/>
    </source>
</evidence>